<dbReference type="CDD" id="cd06746">
    <property type="entry name" value="PDZ_SHANK1_3-like"/>
    <property type="match status" value="1"/>
</dbReference>
<feature type="region of interest" description="Disordered" evidence="4">
    <location>
        <begin position="1265"/>
        <end position="1294"/>
    </location>
</feature>
<evidence type="ECO:0000256" key="3">
    <source>
        <dbReference type="PROSITE-ProRule" id="PRU00023"/>
    </source>
</evidence>
<keyword evidence="3" id="KW-0040">ANK repeat</keyword>
<dbReference type="Gene3D" id="1.10.150.50">
    <property type="entry name" value="Transcription Factor, Ets-1"/>
    <property type="match status" value="1"/>
</dbReference>
<feature type="compositionally biased region" description="Low complexity" evidence="4">
    <location>
        <begin position="459"/>
        <end position="470"/>
    </location>
</feature>
<dbReference type="SUPFAM" id="SSF50156">
    <property type="entry name" value="PDZ domain-like"/>
    <property type="match status" value="1"/>
</dbReference>
<dbReference type="InterPro" id="IPR002110">
    <property type="entry name" value="Ankyrin_rpt"/>
</dbReference>
<dbReference type="PANTHER" id="PTHR24135">
    <property type="entry name" value="SH3 AND MULTIPLE ANKYRIN REPEAT DOMAINS PROTEIN"/>
    <property type="match status" value="1"/>
</dbReference>
<feature type="region of interest" description="Disordered" evidence="4">
    <location>
        <begin position="1215"/>
        <end position="1235"/>
    </location>
</feature>
<feature type="repeat" description="ANK" evidence="3">
    <location>
        <begin position="363"/>
        <end position="395"/>
    </location>
</feature>
<feature type="compositionally biased region" description="Basic and acidic residues" evidence="4">
    <location>
        <begin position="1283"/>
        <end position="1294"/>
    </location>
</feature>
<feature type="repeat" description="ANK" evidence="3">
    <location>
        <begin position="273"/>
        <end position="305"/>
    </location>
</feature>
<evidence type="ECO:0000256" key="1">
    <source>
        <dbReference type="ARBA" id="ARBA00023018"/>
    </source>
</evidence>
<dbReference type="PROSITE" id="PS50106">
    <property type="entry name" value="PDZ"/>
    <property type="match status" value="1"/>
</dbReference>
<feature type="region of interest" description="Disordered" evidence="4">
    <location>
        <begin position="774"/>
        <end position="836"/>
    </location>
</feature>
<feature type="compositionally biased region" description="Low complexity" evidence="4">
    <location>
        <begin position="775"/>
        <end position="798"/>
    </location>
</feature>
<feature type="region of interest" description="Disordered" evidence="4">
    <location>
        <begin position="662"/>
        <end position="696"/>
    </location>
</feature>
<dbReference type="InterPro" id="IPR051569">
    <property type="entry name" value="SHANK"/>
</dbReference>
<feature type="compositionally biased region" description="Low complexity" evidence="4">
    <location>
        <begin position="1063"/>
        <end position="1097"/>
    </location>
</feature>
<feature type="region of interest" description="Disordered" evidence="4">
    <location>
        <begin position="436"/>
        <end position="474"/>
    </location>
</feature>
<dbReference type="WBParaSite" id="Minc3s00409g11837">
    <property type="protein sequence ID" value="Minc3s00409g11837"/>
    <property type="gene ID" value="Minc3s00409g11837"/>
</dbReference>
<dbReference type="Gene3D" id="1.25.40.20">
    <property type="entry name" value="Ankyrin repeat-containing domain"/>
    <property type="match status" value="2"/>
</dbReference>
<dbReference type="InterPro" id="IPR001660">
    <property type="entry name" value="SAM"/>
</dbReference>
<feature type="compositionally biased region" description="Low complexity" evidence="4">
    <location>
        <begin position="1265"/>
        <end position="1280"/>
    </location>
</feature>
<proteinExistence type="predicted"/>
<dbReference type="InterPro" id="IPR013761">
    <property type="entry name" value="SAM/pointed_sf"/>
</dbReference>
<dbReference type="SMART" id="SM00454">
    <property type="entry name" value="SAM"/>
    <property type="match status" value="1"/>
</dbReference>
<feature type="compositionally biased region" description="Low complexity" evidence="4">
    <location>
        <begin position="821"/>
        <end position="832"/>
    </location>
</feature>
<dbReference type="Pfam" id="PF12796">
    <property type="entry name" value="Ank_2"/>
    <property type="match status" value="2"/>
</dbReference>
<reference evidence="8" key="1">
    <citation type="submission" date="2022-11" db="UniProtKB">
        <authorList>
            <consortium name="WormBaseParasite"/>
        </authorList>
    </citation>
    <scope>IDENTIFICATION</scope>
</reference>
<dbReference type="PROSITE" id="PS50088">
    <property type="entry name" value="ANK_REPEAT"/>
    <property type="match status" value="2"/>
</dbReference>
<dbReference type="SUPFAM" id="SSF47769">
    <property type="entry name" value="SAM/Pointed domain"/>
    <property type="match status" value="1"/>
</dbReference>
<dbReference type="PROSITE" id="PS50297">
    <property type="entry name" value="ANK_REP_REGION"/>
    <property type="match status" value="2"/>
</dbReference>
<feature type="compositionally biased region" description="Polar residues" evidence="4">
    <location>
        <begin position="1161"/>
        <end position="1170"/>
    </location>
</feature>
<dbReference type="Gene3D" id="2.30.42.10">
    <property type="match status" value="1"/>
</dbReference>
<evidence type="ECO:0000256" key="2">
    <source>
        <dbReference type="ARBA" id="ARBA00034105"/>
    </source>
</evidence>
<feature type="domain" description="SAM" evidence="5">
    <location>
        <begin position="1313"/>
        <end position="1374"/>
    </location>
</feature>
<evidence type="ECO:0000259" key="5">
    <source>
        <dbReference type="PROSITE" id="PS50105"/>
    </source>
</evidence>
<evidence type="ECO:0000313" key="8">
    <source>
        <dbReference type="WBParaSite" id="Minc3s00409g11837"/>
    </source>
</evidence>
<evidence type="ECO:0000256" key="4">
    <source>
        <dbReference type="SAM" id="MobiDB-lite"/>
    </source>
</evidence>
<dbReference type="Proteomes" id="UP000887563">
    <property type="component" value="Unplaced"/>
</dbReference>
<feature type="compositionally biased region" description="Polar residues" evidence="4">
    <location>
        <begin position="999"/>
        <end position="1012"/>
    </location>
</feature>
<dbReference type="SMART" id="SM00228">
    <property type="entry name" value="PDZ"/>
    <property type="match status" value="1"/>
</dbReference>
<feature type="region of interest" description="Disordered" evidence="4">
    <location>
        <begin position="1141"/>
        <end position="1177"/>
    </location>
</feature>
<feature type="compositionally biased region" description="Pro residues" evidence="4">
    <location>
        <begin position="933"/>
        <end position="948"/>
    </location>
</feature>
<comment type="subcellular location">
    <subcellularLocation>
        <location evidence="2">Postsynaptic density</location>
    </subcellularLocation>
</comment>
<evidence type="ECO:0000259" key="6">
    <source>
        <dbReference type="PROSITE" id="PS50106"/>
    </source>
</evidence>
<feature type="domain" description="PDZ" evidence="6">
    <location>
        <begin position="532"/>
        <end position="626"/>
    </location>
</feature>
<dbReference type="PANTHER" id="PTHR24135:SF28">
    <property type="entry name" value="LD13733P"/>
    <property type="match status" value="1"/>
</dbReference>
<evidence type="ECO:0000313" key="7">
    <source>
        <dbReference type="Proteomes" id="UP000887563"/>
    </source>
</evidence>
<dbReference type="Pfam" id="PF00595">
    <property type="entry name" value="PDZ"/>
    <property type="match status" value="1"/>
</dbReference>
<feature type="region of interest" description="Disordered" evidence="4">
    <location>
        <begin position="1053"/>
        <end position="1097"/>
    </location>
</feature>
<keyword evidence="1" id="KW-0770">Synapse</keyword>
<feature type="compositionally biased region" description="Polar residues" evidence="4">
    <location>
        <begin position="952"/>
        <end position="981"/>
    </location>
</feature>
<feature type="region of interest" description="Disordered" evidence="4">
    <location>
        <begin position="886"/>
        <end position="909"/>
    </location>
</feature>
<feature type="compositionally biased region" description="Pro residues" evidence="4">
    <location>
        <begin position="679"/>
        <end position="690"/>
    </location>
</feature>
<accession>A0A914LGG9</accession>
<keyword evidence="7" id="KW-1185">Reference proteome</keyword>
<organism evidence="7 8">
    <name type="scientific">Meloidogyne incognita</name>
    <name type="common">Southern root-knot nematode worm</name>
    <name type="synonym">Oxyuris incognita</name>
    <dbReference type="NCBI Taxonomy" id="6306"/>
    <lineage>
        <taxon>Eukaryota</taxon>
        <taxon>Metazoa</taxon>
        <taxon>Ecdysozoa</taxon>
        <taxon>Nematoda</taxon>
        <taxon>Chromadorea</taxon>
        <taxon>Rhabditida</taxon>
        <taxon>Tylenchina</taxon>
        <taxon>Tylenchomorpha</taxon>
        <taxon>Tylenchoidea</taxon>
        <taxon>Meloidogynidae</taxon>
        <taxon>Meloidogyninae</taxon>
        <taxon>Meloidogyne</taxon>
        <taxon>Meloidogyne incognita group</taxon>
    </lineage>
</organism>
<dbReference type="InterPro" id="IPR001478">
    <property type="entry name" value="PDZ"/>
</dbReference>
<dbReference type="Pfam" id="PF00536">
    <property type="entry name" value="SAM_1"/>
    <property type="match status" value="1"/>
</dbReference>
<protein>
    <submittedName>
        <fullName evidence="8">Uncharacterized protein</fullName>
    </submittedName>
</protein>
<name>A0A914LGG9_MELIC</name>
<dbReference type="Gene3D" id="3.10.20.90">
    <property type="entry name" value="Phosphatidylinositol 3-kinase Catalytic Subunit, Chain A, domain 1"/>
    <property type="match status" value="1"/>
</dbReference>
<dbReference type="InterPro" id="IPR036770">
    <property type="entry name" value="Ankyrin_rpt-contain_sf"/>
</dbReference>
<dbReference type="PROSITE" id="PS50105">
    <property type="entry name" value="SAM_DOMAIN"/>
    <property type="match status" value="1"/>
</dbReference>
<dbReference type="SMART" id="SM00248">
    <property type="entry name" value="ANK"/>
    <property type="match status" value="4"/>
</dbReference>
<feature type="region of interest" description="Disordered" evidence="4">
    <location>
        <begin position="923"/>
        <end position="1012"/>
    </location>
</feature>
<dbReference type="GO" id="GO:0014069">
    <property type="term" value="C:postsynaptic density"/>
    <property type="evidence" value="ECO:0007669"/>
    <property type="project" value="UniProtKB-SubCell"/>
</dbReference>
<sequence>MHSQQQQQNPPHSHSFTAALNSAAVSGVGLNNNNLLHPLATTTIPSSLAIDSSFSSSGSESPSLSLQTGTADDSLSTIENQRIMQMAAGTDTASTLGVNDGPINLQIFVPELQMQKCLSVPLDEFVWDIKQRLFESLPQQLNQYFNYGLFLPPCDGRAGKFLLDDRPLRDYPFHDCAPYVELKFKKRVYKMLRLDEKTLRSVHSKSNLRKFSEAVQNKNIQKLDRLCQQGLDPNFHDSHGETPLTLASGIPGSQQVIVQLVGGGAHLDFRNTEGQTGMHKAAFLSVAENVRVLLELGASPNYKDLIGLTPLYYNMLNAESNAEVTEMLLAEAADLDIACKNGLCKHTEQLIYYGANIDARNINGNTPLHVCAVNGRVECAQLLLYRGADPSLINGNNQTAVQVAQIVGNMAVANVILGHSPQSVVPFLEPPRLNTRRRLSTRQSQDGSIISMSRRRSLSHCSSSSTIASSHPHRYSSVNVNQQLQEQQQINPINNQNPSMTSSTSEYGTLRRIPANTVQHQQPGFEPNTPRILVIPRGPKGFGFILRGARYADSMQLDFRPTLTIPALQFFEGVDMQGMAMRAGLRPGDFLLEINGVDVRAASHEQVVELIHQCGDTITLKVVTIDVDLLAREQQLQNTQHLQQQIYASSSGINYATVGRRNHSVPRLNGSSTTENPATLPPPPPPPPQRDPSTTLSFGRRSFAASQFTAAVDVHNYSPNNSTLPCDVLPNSSVTFPQQQLTFVPIEQQTRCASVKLTKSVRRISAAELEHLMVQQGSSNSSEQQKQQQQMVEQQTSQNNNVGIPKKFTSVAEMKRRKQQSVRNSNNNNDQNHLMKSSISTPDLQAAEGNENNIYSENKNKIILRPKTPPPPPPQSLWKNSINLRGKEEEGEQQQLPPPSQNSNTNNTSAPIYASTVVVVPSLPQQNNKSGGGPPPAPPPAPPPPPPINLLQKHSQPSTSSTAPTKPLQQKKQPETTNSAPASGISAETLRSVRLRPVKQTSPTKNENKNIQQNLKNSLNEGKEGGKIAPPIDFNSDLRSALARRRSKVRIVEETSESGGSGNEDNNLKNNKIVGNNIENNNGKGQQQNVGNGGINNNNNNGGGGGILTGRYNGGLSLRESVLENVSGAAAKCGHVGGKMTANTSSHSPPGGFIGTKKDSGYTSSRTSLEPSECGDCENNNGNGATIVASSLVNTQHSLPVKHRVNVLSQQLIDQQTSTQSPLLTGNNNKSFCPERDNNSIGSFLRIPAVDYDDQSENSSINSNNQLVEEQQPSSSSNQSTPKGEKDKSSLKEKVEFKKQNTGEFKQKAIKEWTCLDVCEWLEYLELSEHCSSFCEIKGIDLLYFDRSKYTALGVTRIAHRQKMEKSIKDFKEK</sequence>
<dbReference type="InterPro" id="IPR036034">
    <property type="entry name" value="PDZ_sf"/>
</dbReference>
<dbReference type="SUPFAM" id="SSF48403">
    <property type="entry name" value="Ankyrin repeat"/>
    <property type="match status" value="1"/>
</dbReference>
<feature type="compositionally biased region" description="Polar residues" evidence="4">
    <location>
        <begin position="1215"/>
        <end position="1231"/>
    </location>
</feature>
<dbReference type="CDD" id="cd17091">
    <property type="entry name" value="FERM_F0_SHANK"/>
    <property type="match status" value="1"/>
</dbReference>
<dbReference type="GO" id="GO:0030160">
    <property type="term" value="F:synaptic receptor adaptor activity"/>
    <property type="evidence" value="ECO:0007669"/>
    <property type="project" value="TreeGrafter"/>
</dbReference>
<dbReference type="GO" id="GO:0035255">
    <property type="term" value="F:ionotropic glutamate receptor binding"/>
    <property type="evidence" value="ECO:0007669"/>
    <property type="project" value="TreeGrafter"/>
</dbReference>